<evidence type="ECO:0000313" key="7">
    <source>
        <dbReference type="Proteomes" id="UP000245926"/>
    </source>
</evidence>
<evidence type="ECO:0000313" key="6">
    <source>
        <dbReference type="EMBL" id="AWN40794.1"/>
    </source>
</evidence>
<dbReference type="EMBL" id="CP029550">
    <property type="protein sequence ID" value="AWN40794.1"/>
    <property type="molecule type" value="Genomic_DNA"/>
</dbReference>
<organism evidence="6 7">
    <name type="scientific">Methylobacterium durans</name>
    <dbReference type="NCBI Taxonomy" id="2202825"/>
    <lineage>
        <taxon>Bacteria</taxon>
        <taxon>Pseudomonadati</taxon>
        <taxon>Pseudomonadota</taxon>
        <taxon>Alphaproteobacteria</taxon>
        <taxon>Hyphomicrobiales</taxon>
        <taxon>Methylobacteriaceae</taxon>
        <taxon>Methylobacterium</taxon>
    </lineage>
</organism>
<dbReference type="SFLD" id="SFLDG01129">
    <property type="entry name" value="C1.5:_HAD__Beta-PGM__Phosphata"/>
    <property type="match status" value="1"/>
</dbReference>
<dbReference type="SFLD" id="SFLDG01135">
    <property type="entry name" value="C1.5.6:_HAD__Beta-PGM__Phospha"/>
    <property type="match status" value="1"/>
</dbReference>
<dbReference type="Gene3D" id="3.40.50.1000">
    <property type="entry name" value="HAD superfamily/HAD-like"/>
    <property type="match status" value="1"/>
</dbReference>
<dbReference type="SUPFAM" id="SSF56784">
    <property type="entry name" value="HAD-like"/>
    <property type="match status" value="1"/>
</dbReference>
<dbReference type="AlphaFoldDB" id="A0A2U8W3W5"/>
<accession>A0A2U8W3W5</accession>
<dbReference type="SFLD" id="SFLDS00003">
    <property type="entry name" value="Haloacid_Dehalogenase"/>
    <property type="match status" value="1"/>
</dbReference>
<dbReference type="Gene3D" id="1.10.150.240">
    <property type="entry name" value="Putative phosphatase, domain 2"/>
    <property type="match status" value="1"/>
</dbReference>
<evidence type="ECO:0000256" key="4">
    <source>
        <dbReference type="ARBA" id="ARBA00022842"/>
    </source>
</evidence>
<dbReference type="NCBIfam" id="TIGR01509">
    <property type="entry name" value="HAD-SF-IA-v3"/>
    <property type="match status" value="1"/>
</dbReference>
<comment type="similarity">
    <text evidence="2">Belongs to the HAD-like hydrolase superfamily. CbbY/CbbZ/Gph/YieH family.</text>
</comment>
<sequence>MARPAGTALGGGVGARPPLRKRRWDRLPPRYRRATGRPRLSGGVLRLDGIGGGGLTAAAETGGPALVIFDCDGVLIDSEPISLGCLTAALNGIGVTIDVDTVRARFAGTSMPSIMAHVARDYGVVAPDGFVERVKADTLAAFDRELSAMAGVAEAVRALGVPTCVASSSDPVRLRHTLTLTGLMPLFEGRVFSSAEVARGKPFPDLFLHAAARMGAEPAACLVIEDSVPGVTAARAAGMSVVGFTGGGHWAHDPSGADLAAAGAMRVFRDYRDLLTVIAALA</sequence>
<dbReference type="KEGG" id="mets:DK389_09970"/>
<protein>
    <submittedName>
        <fullName evidence="6">Hydrolase</fullName>
    </submittedName>
</protein>
<dbReference type="InterPro" id="IPR023214">
    <property type="entry name" value="HAD_sf"/>
</dbReference>
<dbReference type="CDD" id="cd07526">
    <property type="entry name" value="HAD_BPGM_like"/>
    <property type="match status" value="1"/>
</dbReference>
<dbReference type="InterPro" id="IPR006439">
    <property type="entry name" value="HAD-SF_hydro_IA"/>
</dbReference>
<comment type="cofactor">
    <cofactor evidence="1">
        <name>Mg(2+)</name>
        <dbReference type="ChEBI" id="CHEBI:18420"/>
    </cofactor>
</comment>
<keyword evidence="6" id="KW-0378">Hydrolase</keyword>
<dbReference type="GO" id="GO:0016787">
    <property type="term" value="F:hydrolase activity"/>
    <property type="evidence" value="ECO:0007669"/>
    <property type="project" value="UniProtKB-KW"/>
</dbReference>
<dbReference type="OrthoDB" id="9797743at2"/>
<dbReference type="PANTHER" id="PTHR46193:SF10">
    <property type="entry name" value="6-PHOSPHOGLUCONATE PHOSPHATASE"/>
    <property type="match status" value="1"/>
</dbReference>
<gene>
    <name evidence="6" type="ORF">DK389_09970</name>
</gene>
<dbReference type="InterPro" id="IPR023198">
    <property type="entry name" value="PGP-like_dom2"/>
</dbReference>
<evidence type="ECO:0000256" key="5">
    <source>
        <dbReference type="SAM" id="MobiDB-lite"/>
    </source>
</evidence>
<name>A0A2U8W3W5_9HYPH</name>
<keyword evidence="3" id="KW-0479">Metal-binding</keyword>
<evidence type="ECO:0000256" key="3">
    <source>
        <dbReference type="ARBA" id="ARBA00022723"/>
    </source>
</evidence>
<reference evidence="7" key="1">
    <citation type="submission" date="2018-05" db="EMBL/GenBank/DDBJ databases">
        <title>Complete Genome Sequence of Methylobacterium sp. 17SD2-17.</title>
        <authorList>
            <person name="Srinivasan S."/>
        </authorList>
    </citation>
    <scope>NUCLEOTIDE SEQUENCE [LARGE SCALE GENOMIC DNA]</scope>
    <source>
        <strain evidence="7">17SD2-17</strain>
    </source>
</reference>
<dbReference type="PANTHER" id="PTHR46193">
    <property type="entry name" value="6-PHOSPHOGLUCONATE PHOSPHATASE"/>
    <property type="match status" value="1"/>
</dbReference>
<proteinExistence type="inferred from homology"/>
<feature type="region of interest" description="Disordered" evidence="5">
    <location>
        <begin position="1"/>
        <end position="25"/>
    </location>
</feature>
<evidence type="ECO:0000256" key="1">
    <source>
        <dbReference type="ARBA" id="ARBA00001946"/>
    </source>
</evidence>
<dbReference type="Pfam" id="PF00702">
    <property type="entry name" value="Hydrolase"/>
    <property type="match status" value="1"/>
</dbReference>
<dbReference type="Proteomes" id="UP000245926">
    <property type="component" value="Chromosome"/>
</dbReference>
<keyword evidence="7" id="KW-1185">Reference proteome</keyword>
<dbReference type="GO" id="GO:0046872">
    <property type="term" value="F:metal ion binding"/>
    <property type="evidence" value="ECO:0007669"/>
    <property type="project" value="UniProtKB-KW"/>
</dbReference>
<evidence type="ECO:0000256" key="2">
    <source>
        <dbReference type="ARBA" id="ARBA00006171"/>
    </source>
</evidence>
<dbReference type="InterPro" id="IPR051600">
    <property type="entry name" value="Beta-PGM-like"/>
</dbReference>
<keyword evidence="4" id="KW-0460">Magnesium</keyword>
<dbReference type="InterPro" id="IPR036412">
    <property type="entry name" value="HAD-like_sf"/>
</dbReference>